<keyword evidence="2" id="KW-1185">Reference proteome</keyword>
<accession>A0ABV6BPL1</accession>
<dbReference type="Proteomes" id="UP001589734">
    <property type="component" value="Unassembled WGS sequence"/>
</dbReference>
<gene>
    <name evidence="1" type="ORF">ACFFLS_09920</name>
</gene>
<protein>
    <recommendedName>
        <fullName evidence="3">Lipoprotein</fullName>
    </recommendedName>
</protein>
<evidence type="ECO:0000313" key="2">
    <source>
        <dbReference type="Proteomes" id="UP001589734"/>
    </source>
</evidence>
<dbReference type="RefSeq" id="WP_379685158.1">
    <property type="nucleotide sequence ID" value="NZ_JBHLYW010000008.1"/>
</dbReference>
<evidence type="ECO:0008006" key="3">
    <source>
        <dbReference type="Google" id="ProtNLM"/>
    </source>
</evidence>
<reference evidence="1 2" key="1">
    <citation type="submission" date="2024-09" db="EMBL/GenBank/DDBJ databases">
        <authorList>
            <person name="Sun Q."/>
            <person name="Mori K."/>
        </authorList>
    </citation>
    <scope>NUCLEOTIDE SEQUENCE [LARGE SCALE GENOMIC DNA]</scope>
    <source>
        <strain evidence="1 2">CGMCC 1.12926</strain>
    </source>
</reference>
<organism evidence="1 2">
    <name type="scientific">Flavobacterium procerum</name>
    <dbReference type="NCBI Taxonomy" id="1455569"/>
    <lineage>
        <taxon>Bacteria</taxon>
        <taxon>Pseudomonadati</taxon>
        <taxon>Bacteroidota</taxon>
        <taxon>Flavobacteriia</taxon>
        <taxon>Flavobacteriales</taxon>
        <taxon>Flavobacteriaceae</taxon>
        <taxon>Flavobacterium</taxon>
    </lineage>
</organism>
<dbReference type="EMBL" id="JBHLYW010000008">
    <property type="protein sequence ID" value="MFC0077356.1"/>
    <property type="molecule type" value="Genomic_DNA"/>
</dbReference>
<comment type="caution">
    <text evidence="1">The sequence shown here is derived from an EMBL/GenBank/DDBJ whole genome shotgun (WGS) entry which is preliminary data.</text>
</comment>
<evidence type="ECO:0000313" key="1">
    <source>
        <dbReference type="EMBL" id="MFC0077356.1"/>
    </source>
</evidence>
<sequence length="331" mass="38516">MIISCRNKDSATEIATMPGVAANLKGLDLFSTEDLSSGKTAHLNYASKIEIISIDTLADISKIRFKNQELYASAEDIEMLSKEENDKSYFTKDCYCLLGIEEVRTINFPTKFDTVHFYTKNNKIRLIKQIAGFHPSYEVYKMHDVEISREDSKVSVPNLYYYSVINKNNFFTGNSFIENNKPYLECYNKKTTYEVTTNSSKLLKYYVPEGFNYAIHLFNTDLLYAKIDSSNFVKPLENFNYKNERIYIEQSDLYLEKATFVKIYNPESFKPIAYHQDALSFNYLREIKIVQKDGKKRYFAKINVSRDDHWGIAGEYYIDLKEIAVFASVQD</sequence>
<name>A0ABV6BPL1_9FLAO</name>
<proteinExistence type="predicted"/>